<protein>
    <submittedName>
        <fullName evidence="1">Sugar ABC transporter permease</fullName>
    </submittedName>
</protein>
<dbReference type="EMBL" id="JAWDIE010000004">
    <property type="protein sequence ID" value="MEJ7137508.1"/>
    <property type="molecule type" value="Genomic_DNA"/>
</dbReference>
<reference evidence="1" key="1">
    <citation type="submission" date="2023-10" db="EMBL/GenBank/DDBJ databases">
        <title>Amphibacter perezi, gen. nov., sp. nov. a novel taxa of the family Comamonadaceae, class Betaproteobacteria isolated from the skin microbiota of Pelophylax perezi from different populations.</title>
        <authorList>
            <person name="Costa S."/>
            <person name="Proenca D.N."/>
            <person name="Lopes I."/>
            <person name="Morais P.V."/>
        </authorList>
    </citation>
    <scope>NUCLEOTIDE SEQUENCE</scope>
    <source>
        <strain evidence="1">SL12-8</strain>
    </source>
</reference>
<gene>
    <name evidence="1" type="ORF">RV045_03565</name>
</gene>
<proteinExistence type="predicted"/>
<evidence type="ECO:0000313" key="2">
    <source>
        <dbReference type="Proteomes" id="UP001364695"/>
    </source>
</evidence>
<dbReference type="Proteomes" id="UP001364695">
    <property type="component" value="Unassembled WGS sequence"/>
</dbReference>
<accession>A0ACC6NZV4</accession>
<comment type="caution">
    <text evidence="1">The sequence shown here is derived from an EMBL/GenBank/DDBJ whole genome shotgun (WGS) entry which is preliminary data.</text>
</comment>
<evidence type="ECO:0000313" key="1">
    <source>
        <dbReference type="EMBL" id="MEJ7137508.1"/>
    </source>
</evidence>
<sequence>MSPDPTRRPAVAWALIAPSLLLAVAIIGYPFYTIVNHSLHEISRFGAVRGFTGLANFQQVLADPVFGQVVWRTLQWTVCVVGGTILVSIPVSLVLQRDFYGRGLARTIVMLPWAVSLTMTAIVWRWAFNDQYGMVNASLGSLGLISGPISWLANGQMAFWVEVGVGILVSVPFTVTIFLGGLSSVPTDIYEAADMEGASSWQQFRRLTLPLLRPFINMAIVLNVIYVFNSFPIIWIMTQGGPDNATHIMVTYLYQLGFRLGRPGEAAAISLMMLALLLTFTIIYARLQGRAGSGSGAEGSAA</sequence>
<name>A0ACC6NZV4_9BURK</name>
<keyword evidence="2" id="KW-1185">Reference proteome</keyword>
<organism evidence="1 2">
    <name type="scientific">Amphibiibacter pelophylacis</name>
    <dbReference type="NCBI Taxonomy" id="1799477"/>
    <lineage>
        <taxon>Bacteria</taxon>
        <taxon>Pseudomonadati</taxon>
        <taxon>Pseudomonadota</taxon>
        <taxon>Betaproteobacteria</taxon>
        <taxon>Burkholderiales</taxon>
        <taxon>Sphaerotilaceae</taxon>
        <taxon>Amphibiibacter</taxon>
    </lineage>
</organism>